<dbReference type="InterPro" id="IPR029052">
    <property type="entry name" value="Metallo-depent_PP-like"/>
</dbReference>
<feature type="compositionally biased region" description="Polar residues" evidence="1">
    <location>
        <begin position="508"/>
        <end position="521"/>
    </location>
</feature>
<dbReference type="SUPFAM" id="SSF55816">
    <property type="entry name" value="5'-nucleotidase (syn. UDP-sugar hydrolase), C-terminal domain"/>
    <property type="match status" value="1"/>
</dbReference>
<dbReference type="InterPro" id="IPR004843">
    <property type="entry name" value="Calcineurin-like_PHP"/>
</dbReference>
<dbReference type="SUPFAM" id="SSF56300">
    <property type="entry name" value="Metallo-dependent phosphatases"/>
    <property type="match status" value="1"/>
</dbReference>
<reference evidence="5 6" key="1">
    <citation type="submission" date="2017-05" db="EMBL/GenBank/DDBJ databases">
        <title>Draft genome sequence of Elsinoe australis.</title>
        <authorList>
            <person name="Cheng Q."/>
        </authorList>
    </citation>
    <scope>NUCLEOTIDE SEQUENCE [LARGE SCALE GENOMIC DNA]</scope>
    <source>
        <strain evidence="5 6">NL1</strain>
    </source>
</reference>
<dbReference type="GO" id="GO:0016787">
    <property type="term" value="F:hydrolase activity"/>
    <property type="evidence" value="ECO:0007669"/>
    <property type="project" value="InterPro"/>
</dbReference>
<dbReference type="Pfam" id="PF00149">
    <property type="entry name" value="Metallophos"/>
    <property type="match status" value="1"/>
</dbReference>
<dbReference type="GO" id="GO:0009166">
    <property type="term" value="P:nucleotide catabolic process"/>
    <property type="evidence" value="ECO:0007669"/>
    <property type="project" value="InterPro"/>
</dbReference>
<dbReference type="Pfam" id="PF21953">
    <property type="entry name" value="NadN_nucleosid_C"/>
    <property type="match status" value="1"/>
</dbReference>
<dbReference type="STRING" id="40998.A0A2P8A639"/>
<feature type="signal peptide" evidence="2">
    <location>
        <begin position="1"/>
        <end position="18"/>
    </location>
</feature>
<dbReference type="InterPro" id="IPR006179">
    <property type="entry name" value="5_nucleotidase/apyrase"/>
</dbReference>
<dbReference type="PIRSF" id="PIRSF017316">
    <property type="entry name" value="Pesterase_C1039"/>
    <property type="match status" value="1"/>
</dbReference>
<proteinExistence type="predicted"/>
<dbReference type="InterPro" id="IPR041823">
    <property type="entry name" value="YHR202W_N"/>
</dbReference>
<sequence length="634" mass="71063">MPLNSRALLLSILAVVHAAQPSAPSPIAAPLRPLPWGQLNFLHTTDTHGWHGGHLQEAQYSADWGDYISFSQHLKARADADGSDLLLVDTGDRVEGNGLYDASDPKGQYTFDIFTQQDIDIITPGNHELYLVNSSNNEYYKTVPAYKNNYLASNLDIYNPETGKREPLSARYRKFTTKNQGIRIIAFGFLFDFHGNANNTVVIPVEETIKQQWFQDAIHDREVDLFVVAGHVPVRDSLETKALYKAIRSVQWDTPIQFFGGHTHIRDYAVYDKASVGLESGRYMETIGFQSISGLSTPKTPAAKAGPSFERLYIDNNLFSLYSHSGYNASTFTTDLGKNATKAITAARKELNLDKTYGCAPQTYWLSRAPYPSNDSLLTWLDQEVLPWIGENITTNNDKDVRPAIVLSNSGAMRFDIFKGPFTVDTTFLISPFTSGLRRLKDVPFEKANKILQLLNNHGPILIEDLVATSKDHLDLDTYSTEIAQQKMLHQLTPPLPPVRNPQYVSDRLSSTTQPSNQHPLWLNSLSDATVKDLIPGYTTHDDTSSTSPGDDTEHAPIKFYRTPNVVGANVRIDEAKPPQTVDLVYNEFIERWILLALRYLGEKRQGPGELLGEGRSLTTFLANWIEAHWECEE</sequence>
<dbReference type="PANTHER" id="PTHR11575:SF43">
    <property type="entry name" value="SER_THR PROTEIN PHOSPHATASE FAMILY (AFU_ORTHOLOGUE AFUA_3G04160)"/>
    <property type="match status" value="1"/>
</dbReference>
<evidence type="ECO:0000259" key="3">
    <source>
        <dbReference type="Pfam" id="PF00149"/>
    </source>
</evidence>
<evidence type="ECO:0000259" key="4">
    <source>
        <dbReference type="Pfam" id="PF21953"/>
    </source>
</evidence>
<evidence type="ECO:0000256" key="2">
    <source>
        <dbReference type="SAM" id="SignalP"/>
    </source>
</evidence>
<dbReference type="CDD" id="cd07407">
    <property type="entry name" value="MPP_YHR202W_N"/>
    <property type="match status" value="1"/>
</dbReference>
<comment type="caution">
    <text evidence="5">The sequence shown here is derived from an EMBL/GenBank/DDBJ whole genome shotgun (WGS) entry which is preliminary data.</text>
</comment>
<dbReference type="Proteomes" id="UP000243723">
    <property type="component" value="Unassembled WGS sequence"/>
</dbReference>
<dbReference type="GO" id="GO:0005829">
    <property type="term" value="C:cytosol"/>
    <property type="evidence" value="ECO:0007669"/>
    <property type="project" value="TreeGrafter"/>
</dbReference>
<dbReference type="GO" id="GO:0005576">
    <property type="term" value="C:extracellular region"/>
    <property type="evidence" value="ECO:0007669"/>
    <property type="project" value="UniProtKB-ARBA"/>
</dbReference>
<dbReference type="Gene3D" id="3.90.780.10">
    <property type="entry name" value="5'-Nucleotidase, C-terminal domain"/>
    <property type="match status" value="2"/>
</dbReference>
<feature type="region of interest" description="Disordered" evidence="1">
    <location>
        <begin position="492"/>
        <end position="521"/>
    </location>
</feature>
<evidence type="ECO:0000313" key="6">
    <source>
        <dbReference type="Proteomes" id="UP000243723"/>
    </source>
</evidence>
<feature type="domain" description="Calcineurin-like phosphoesterase" evidence="3">
    <location>
        <begin position="40"/>
        <end position="265"/>
    </location>
</feature>
<dbReference type="AlphaFoldDB" id="A0A2P8A639"/>
<dbReference type="OrthoDB" id="7722975at2759"/>
<dbReference type="PANTHER" id="PTHR11575">
    <property type="entry name" value="5'-NUCLEOTIDASE-RELATED"/>
    <property type="match status" value="1"/>
</dbReference>
<accession>A0A2P8A639</accession>
<name>A0A2P8A639_9PEZI</name>
<gene>
    <name evidence="5" type="ORF">B9Z65_4808</name>
</gene>
<protein>
    <submittedName>
        <fullName evidence="5">Secreted protein</fullName>
    </submittedName>
</protein>
<feature type="chain" id="PRO_5015156516" evidence="2">
    <location>
        <begin position="19"/>
        <end position="634"/>
    </location>
</feature>
<evidence type="ECO:0000313" key="5">
    <source>
        <dbReference type="EMBL" id="PSK55930.1"/>
    </source>
</evidence>
<dbReference type="InterPro" id="IPR053828">
    <property type="entry name" value="Nucleosidase_C"/>
</dbReference>
<dbReference type="InterPro" id="IPR014485">
    <property type="entry name" value="Pesterase_C1039"/>
</dbReference>
<keyword evidence="2" id="KW-0732">Signal</keyword>
<dbReference type="Gene3D" id="3.60.21.10">
    <property type="match status" value="1"/>
</dbReference>
<dbReference type="EMBL" id="NHZQ01000066">
    <property type="protein sequence ID" value="PSK55930.1"/>
    <property type="molecule type" value="Genomic_DNA"/>
</dbReference>
<organism evidence="5 6">
    <name type="scientific">Elsinoe australis</name>
    <dbReference type="NCBI Taxonomy" id="40998"/>
    <lineage>
        <taxon>Eukaryota</taxon>
        <taxon>Fungi</taxon>
        <taxon>Dikarya</taxon>
        <taxon>Ascomycota</taxon>
        <taxon>Pezizomycotina</taxon>
        <taxon>Dothideomycetes</taxon>
        <taxon>Dothideomycetidae</taxon>
        <taxon>Myriangiales</taxon>
        <taxon>Elsinoaceae</taxon>
        <taxon>Elsinoe</taxon>
    </lineage>
</organism>
<feature type="region of interest" description="Disordered" evidence="1">
    <location>
        <begin position="535"/>
        <end position="557"/>
    </location>
</feature>
<dbReference type="FunFam" id="3.60.21.10:FF:000043">
    <property type="entry name" value="Ser/Thr protein phosphatase family"/>
    <property type="match status" value="1"/>
</dbReference>
<evidence type="ECO:0000256" key="1">
    <source>
        <dbReference type="SAM" id="MobiDB-lite"/>
    </source>
</evidence>
<keyword evidence="6" id="KW-1185">Reference proteome</keyword>
<dbReference type="InterPro" id="IPR036907">
    <property type="entry name" value="5'-Nucleotdase_C_sf"/>
</dbReference>
<feature type="domain" description="Putative 5'-nucleotidase C-terminal" evidence="4">
    <location>
        <begin position="363"/>
        <end position="595"/>
    </location>
</feature>